<dbReference type="Proteomes" id="UP000188268">
    <property type="component" value="Unassembled WGS sequence"/>
</dbReference>
<keyword evidence="2" id="KW-1185">Reference proteome</keyword>
<reference evidence="1 2" key="1">
    <citation type="submission" date="2013-09" db="EMBL/GenBank/DDBJ databases">
        <title>Corchorus capsularis genome sequencing.</title>
        <authorList>
            <person name="Alam M."/>
            <person name="Haque M.S."/>
            <person name="Islam M.S."/>
            <person name="Emdad E.M."/>
            <person name="Islam M.M."/>
            <person name="Ahmed B."/>
            <person name="Halim A."/>
            <person name="Hossen Q.M.M."/>
            <person name="Hossain M.Z."/>
            <person name="Ahmed R."/>
            <person name="Khan M.M."/>
            <person name="Islam R."/>
            <person name="Rashid M.M."/>
            <person name="Khan S.A."/>
            <person name="Rahman M.S."/>
            <person name="Alam M."/>
        </authorList>
    </citation>
    <scope>NUCLEOTIDE SEQUENCE [LARGE SCALE GENOMIC DNA]</scope>
    <source>
        <strain evidence="2">cv. CVL-1</strain>
        <tissue evidence="1">Whole seedling</tissue>
    </source>
</reference>
<name>A0A1R3HNJ2_COCAP</name>
<dbReference type="EMBL" id="AWWV01011503">
    <property type="protein sequence ID" value="OMO71936.1"/>
    <property type="molecule type" value="Genomic_DNA"/>
</dbReference>
<organism evidence="1 2">
    <name type="scientific">Corchorus capsularis</name>
    <name type="common">Jute</name>
    <dbReference type="NCBI Taxonomy" id="210143"/>
    <lineage>
        <taxon>Eukaryota</taxon>
        <taxon>Viridiplantae</taxon>
        <taxon>Streptophyta</taxon>
        <taxon>Embryophyta</taxon>
        <taxon>Tracheophyta</taxon>
        <taxon>Spermatophyta</taxon>
        <taxon>Magnoliopsida</taxon>
        <taxon>eudicotyledons</taxon>
        <taxon>Gunneridae</taxon>
        <taxon>Pentapetalae</taxon>
        <taxon>rosids</taxon>
        <taxon>malvids</taxon>
        <taxon>Malvales</taxon>
        <taxon>Malvaceae</taxon>
        <taxon>Grewioideae</taxon>
        <taxon>Apeibeae</taxon>
        <taxon>Corchorus</taxon>
    </lineage>
</organism>
<dbReference type="Gramene" id="OMO71936">
    <property type="protein sequence ID" value="OMO71936"/>
    <property type="gene ID" value="CCACVL1_18020"/>
</dbReference>
<evidence type="ECO:0000313" key="1">
    <source>
        <dbReference type="EMBL" id="OMO71936.1"/>
    </source>
</evidence>
<sequence length="19" mass="1913">MAPGHGKGTPGGRLRHGRA</sequence>
<accession>A0A1R3HNJ2</accession>
<proteinExistence type="predicted"/>
<comment type="caution">
    <text evidence="1">The sequence shown here is derived from an EMBL/GenBank/DDBJ whole genome shotgun (WGS) entry which is preliminary data.</text>
</comment>
<protein>
    <submittedName>
        <fullName evidence="1">Uncharacterized protein</fullName>
    </submittedName>
</protein>
<dbReference type="AlphaFoldDB" id="A0A1R3HNJ2"/>
<gene>
    <name evidence="1" type="ORF">CCACVL1_18020</name>
</gene>
<evidence type="ECO:0000313" key="2">
    <source>
        <dbReference type="Proteomes" id="UP000188268"/>
    </source>
</evidence>